<dbReference type="InterPro" id="IPR038906">
    <property type="entry name" value="TTC36"/>
</dbReference>
<dbReference type="PROSITE" id="PS50005">
    <property type="entry name" value="TPR"/>
    <property type="match status" value="1"/>
</dbReference>
<sequence length="194" mass="21174">FSSLCLSDSKMSSDHDKAVLDSIFNPYLPLGEGVNFQQRKLEDETEEDGSESTKEAKSLELEGVRKAEAGELETAVQLLTQALELAPGRASILNNRAQVYRLAADDSAALDDLTRAISLSDGRTRVAAQALCQRALIYRRRGDDSAAHSDFQAAANLGSDFAKQQLVQMNPYAAMCNQMLRQVFTKLQSPSESA</sequence>
<evidence type="ECO:0000256" key="2">
    <source>
        <dbReference type="PROSITE-ProRule" id="PRU00339"/>
    </source>
</evidence>
<dbReference type="EMBL" id="GECZ01007461">
    <property type="protein sequence ID" value="JAS62308.1"/>
    <property type="molecule type" value="Transcribed_RNA"/>
</dbReference>
<proteinExistence type="inferred from homology"/>
<feature type="non-terminal residue" evidence="3">
    <location>
        <position position="1"/>
    </location>
</feature>
<dbReference type="GO" id="GO:0006570">
    <property type="term" value="P:tyrosine metabolic process"/>
    <property type="evidence" value="ECO:0007669"/>
    <property type="project" value="TreeGrafter"/>
</dbReference>
<reference evidence="3" key="1">
    <citation type="submission" date="2015-11" db="EMBL/GenBank/DDBJ databases">
        <title>De novo transcriptome assembly of four potential Pierce s Disease insect vectors from Arizona vineyards.</title>
        <authorList>
            <person name="Tassone E.E."/>
        </authorList>
    </citation>
    <scope>NUCLEOTIDE SEQUENCE</scope>
</reference>
<dbReference type="PANTHER" id="PTHR21405">
    <property type="entry name" value="CDNA SEQUENCE BC021608"/>
    <property type="match status" value="1"/>
</dbReference>
<gene>
    <name evidence="3" type="ORF">g.14387</name>
</gene>
<organism evidence="3">
    <name type="scientific">Cuerna arida</name>
    <dbReference type="NCBI Taxonomy" id="1464854"/>
    <lineage>
        <taxon>Eukaryota</taxon>
        <taxon>Metazoa</taxon>
        <taxon>Ecdysozoa</taxon>
        <taxon>Arthropoda</taxon>
        <taxon>Hexapoda</taxon>
        <taxon>Insecta</taxon>
        <taxon>Pterygota</taxon>
        <taxon>Neoptera</taxon>
        <taxon>Paraneoptera</taxon>
        <taxon>Hemiptera</taxon>
        <taxon>Auchenorrhyncha</taxon>
        <taxon>Membracoidea</taxon>
        <taxon>Cicadellidae</taxon>
        <taxon>Cicadellinae</taxon>
        <taxon>Proconiini</taxon>
        <taxon>Cuerna</taxon>
    </lineage>
</organism>
<dbReference type="PANTHER" id="PTHR21405:SF0">
    <property type="entry name" value="TETRATRICOPEPTIDE REPEAT PROTEIN 36"/>
    <property type="match status" value="1"/>
</dbReference>
<dbReference type="SMART" id="SM00028">
    <property type="entry name" value="TPR"/>
    <property type="match status" value="3"/>
</dbReference>
<keyword evidence="2" id="KW-0802">TPR repeat</keyword>
<dbReference type="InterPro" id="IPR011990">
    <property type="entry name" value="TPR-like_helical_dom_sf"/>
</dbReference>
<name>A0A1B6GIN7_9HEMI</name>
<evidence type="ECO:0000313" key="3">
    <source>
        <dbReference type="EMBL" id="JAS62308.1"/>
    </source>
</evidence>
<dbReference type="Gene3D" id="1.25.40.10">
    <property type="entry name" value="Tetratricopeptide repeat domain"/>
    <property type="match status" value="1"/>
</dbReference>
<dbReference type="AlphaFoldDB" id="A0A1B6GIN7"/>
<dbReference type="InterPro" id="IPR019734">
    <property type="entry name" value="TPR_rpt"/>
</dbReference>
<protein>
    <submittedName>
        <fullName evidence="3">Uncharacterized protein</fullName>
    </submittedName>
</protein>
<evidence type="ECO:0000256" key="1">
    <source>
        <dbReference type="ARBA" id="ARBA00006995"/>
    </source>
</evidence>
<dbReference type="SUPFAM" id="SSF48452">
    <property type="entry name" value="TPR-like"/>
    <property type="match status" value="1"/>
</dbReference>
<feature type="repeat" description="TPR" evidence="2">
    <location>
        <begin position="56"/>
        <end position="89"/>
    </location>
</feature>
<comment type="similarity">
    <text evidence="1">Belongs to the TTC36 family.</text>
</comment>
<accession>A0A1B6GIN7</accession>